<organism evidence="1 2">
    <name type="scientific">Trichonephila clavipes</name>
    <name type="common">Golden silk orbweaver</name>
    <name type="synonym">Nephila clavipes</name>
    <dbReference type="NCBI Taxonomy" id="2585209"/>
    <lineage>
        <taxon>Eukaryota</taxon>
        <taxon>Metazoa</taxon>
        <taxon>Ecdysozoa</taxon>
        <taxon>Arthropoda</taxon>
        <taxon>Chelicerata</taxon>
        <taxon>Arachnida</taxon>
        <taxon>Araneae</taxon>
        <taxon>Araneomorphae</taxon>
        <taxon>Entelegynae</taxon>
        <taxon>Araneoidea</taxon>
        <taxon>Nephilidae</taxon>
        <taxon>Trichonephila</taxon>
    </lineage>
</organism>
<dbReference type="AlphaFoldDB" id="A0A8X6RQH4"/>
<sequence>MHAQSKIQQPQSNYRAVIPSVSYSKVVSGQIREISHVNIPNSNFSTIFTNVIQIANDEEVDEELLARAFRAALPALRKLSHPDDKACEIFQAYVALKNGRNYVAHNSA</sequence>
<evidence type="ECO:0000313" key="2">
    <source>
        <dbReference type="Proteomes" id="UP000887159"/>
    </source>
</evidence>
<dbReference type="Proteomes" id="UP000887159">
    <property type="component" value="Unassembled WGS sequence"/>
</dbReference>
<evidence type="ECO:0000313" key="1">
    <source>
        <dbReference type="EMBL" id="GFX93327.1"/>
    </source>
</evidence>
<reference evidence="1" key="1">
    <citation type="submission" date="2020-08" db="EMBL/GenBank/DDBJ databases">
        <title>Multicomponent nature underlies the extraordinary mechanical properties of spider dragline silk.</title>
        <authorList>
            <person name="Kono N."/>
            <person name="Nakamura H."/>
            <person name="Mori M."/>
            <person name="Yoshida Y."/>
            <person name="Ohtoshi R."/>
            <person name="Malay A.D."/>
            <person name="Moran D.A.P."/>
            <person name="Tomita M."/>
            <person name="Numata K."/>
            <person name="Arakawa K."/>
        </authorList>
    </citation>
    <scope>NUCLEOTIDE SEQUENCE</scope>
</reference>
<protein>
    <submittedName>
        <fullName evidence="1">Uncharacterized protein</fullName>
    </submittedName>
</protein>
<name>A0A8X6RQH4_TRICX</name>
<accession>A0A8X6RQH4</accession>
<gene>
    <name evidence="1" type="ORF">TNCV_151331</name>
</gene>
<proteinExistence type="predicted"/>
<keyword evidence="2" id="KW-1185">Reference proteome</keyword>
<comment type="caution">
    <text evidence="1">The sequence shown here is derived from an EMBL/GenBank/DDBJ whole genome shotgun (WGS) entry which is preliminary data.</text>
</comment>
<dbReference type="EMBL" id="BMAU01021173">
    <property type="protein sequence ID" value="GFX93327.1"/>
    <property type="molecule type" value="Genomic_DNA"/>
</dbReference>